<keyword evidence="7" id="KW-1185">Reference proteome</keyword>
<dbReference type="EMBL" id="JAUSUB010000035">
    <property type="protein sequence ID" value="MDQ0273209.1"/>
    <property type="molecule type" value="Genomic_DNA"/>
</dbReference>
<feature type="modified residue" description="N6-(pyridoxal phosphate)lysine" evidence="4">
    <location>
        <position position="43"/>
    </location>
</feature>
<dbReference type="PANTHER" id="PTHR30511">
    <property type="entry name" value="ALANINE RACEMASE"/>
    <property type="match status" value="1"/>
</dbReference>
<reference evidence="6 7" key="1">
    <citation type="submission" date="2023-07" db="EMBL/GenBank/DDBJ databases">
        <title>Genomic Encyclopedia of Type Strains, Phase IV (KMG-IV): sequencing the most valuable type-strain genomes for metagenomic binning, comparative biology and taxonomic classification.</title>
        <authorList>
            <person name="Goeker M."/>
        </authorList>
    </citation>
    <scope>NUCLEOTIDE SEQUENCE [LARGE SCALE GENOMIC DNA]</scope>
    <source>
        <strain evidence="6 7">DSM 23494</strain>
    </source>
</reference>
<dbReference type="Pfam" id="PF00842">
    <property type="entry name" value="Ala_racemase_C"/>
    <property type="match status" value="1"/>
</dbReference>
<proteinExistence type="inferred from homology"/>
<feature type="active site" description="Proton acceptor; specific for D-alanine" evidence="4">
    <location>
        <position position="43"/>
    </location>
</feature>
<evidence type="ECO:0000256" key="3">
    <source>
        <dbReference type="ARBA" id="ARBA00023235"/>
    </source>
</evidence>
<dbReference type="GO" id="GO:0008784">
    <property type="term" value="F:alanine racemase activity"/>
    <property type="evidence" value="ECO:0007669"/>
    <property type="project" value="UniProtKB-EC"/>
</dbReference>
<evidence type="ECO:0000256" key="1">
    <source>
        <dbReference type="ARBA" id="ARBA00001933"/>
    </source>
</evidence>
<dbReference type="InterPro" id="IPR020622">
    <property type="entry name" value="Ala_racemase_pyridoxalP-BS"/>
</dbReference>
<dbReference type="SMART" id="SM01005">
    <property type="entry name" value="Ala_racemase_C"/>
    <property type="match status" value="1"/>
</dbReference>
<dbReference type="CDD" id="cd00430">
    <property type="entry name" value="PLPDE_III_AR"/>
    <property type="match status" value="1"/>
</dbReference>
<keyword evidence="3 4" id="KW-0413">Isomerase</keyword>
<dbReference type="PANTHER" id="PTHR30511:SF0">
    <property type="entry name" value="ALANINE RACEMASE, CATABOLIC-RELATED"/>
    <property type="match status" value="1"/>
</dbReference>
<comment type="function">
    <text evidence="4">Catalyzes the interconversion of L-alanine and D-alanine. May also act on other amino acids.</text>
</comment>
<dbReference type="HAMAP" id="MF_01201">
    <property type="entry name" value="Ala_racemase"/>
    <property type="match status" value="1"/>
</dbReference>
<dbReference type="Pfam" id="PF01168">
    <property type="entry name" value="Ala_racemase_N"/>
    <property type="match status" value="1"/>
</dbReference>
<dbReference type="SUPFAM" id="SSF51419">
    <property type="entry name" value="PLP-binding barrel"/>
    <property type="match status" value="1"/>
</dbReference>
<evidence type="ECO:0000259" key="5">
    <source>
        <dbReference type="SMART" id="SM01005"/>
    </source>
</evidence>
<dbReference type="Proteomes" id="UP001238088">
    <property type="component" value="Unassembled WGS sequence"/>
</dbReference>
<dbReference type="InterPro" id="IPR029066">
    <property type="entry name" value="PLP-binding_barrel"/>
</dbReference>
<dbReference type="PRINTS" id="PR00992">
    <property type="entry name" value="ALARACEMASE"/>
</dbReference>
<feature type="domain" description="Alanine racemase C-terminal" evidence="5">
    <location>
        <begin position="248"/>
        <end position="373"/>
    </location>
</feature>
<comment type="pathway">
    <text evidence="4">Amino-acid biosynthesis; D-alanine biosynthesis; D-alanine from L-alanine: step 1/1.</text>
</comment>
<dbReference type="NCBIfam" id="TIGR00492">
    <property type="entry name" value="alr"/>
    <property type="match status" value="1"/>
</dbReference>
<keyword evidence="2 4" id="KW-0663">Pyridoxal phosphate</keyword>
<comment type="cofactor">
    <cofactor evidence="1 4">
        <name>pyridoxal 5'-phosphate</name>
        <dbReference type="ChEBI" id="CHEBI:597326"/>
    </cofactor>
</comment>
<comment type="caution">
    <text evidence="6">The sequence shown here is derived from an EMBL/GenBank/DDBJ whole genome shotgun (WGS) entry which is preliminary data.</text>
</comment>
<dbReference type="InterPro" id="IPR001608">
    <property type="entry name" value="Ala_racemase_N"/>
</dbReference>
<dbReference type="PROSITE" id="PS00395">
    <property type="entry name" value="ALANINE_RACEMASE"/>
    <property type="match status" value="1"/>
</dbReference>
<dbReference type="SUPFAM" id="SSF50621">
    <property type="entry name" value="Alanine racemase C-terminal domain-like"/>
    <property type="match status" value="1"/>
</dbReference>
<name>A0ABU0APJ7_9BACI</name>
<dbReference type="Gene3D" id="2.40.37.10">
    <property type="entry name" value="Lyase, Ornithine Decarboxylase, Chain A, domain 1"/>
    <property type="match status" value="1"/>
</dbReference>
<protein>
    <recommendedName>
        <fullName evidence="4">Alanine racemase</fullName>
        <ecNumber evidence="4">5.1.1.1</ecNumber>
    </recommendedName>
</protein>
<gene>
    <name evidence="6" type="ORF">J2S17_005130</name>
</gene>
<dbReference type="Gene3D" id="3.20.20.10">
    <property type="entry name" value="Alanine racemase"/>
    <property type="match status" value="1"/>
</dbReference>
<dbReference type="EC" id="5.1.1.1" evidence="4"/>
<dbReference type="InterPro" id="IPR000821">
    <property type="entry name" value="Ala_racemase"/>
</dbReference>
<dbReference type="InterPro" id="IPR009006">
    <property type="entry name" value="Ala_racemase/Decarboxylase_C"/>
</dbReference>
<comment type="catalytic activity">
    <reaction evidence="4">
        <text>L-alanine = D-alanine</text>
        <dbReference type="Rhea" id="RHEA:20249"/>
        <dbReference type="ChEBI" id="CHEBI:57416"/>
        <dbReference type="ChEBI" id="CHEBI:57972"/>
        <dbReference type="EC" id="5.1.1.1"/>
    </reaction>
</comment>
<feature type="binding site" evidence="4">
    <location>
        <position position="316"/>
    </location>
    <ligand>
        <name>substrate</name>
    </ligand>
</feature>
<evidence type="ECO:0000256" key="4">
    <source>
        <dbReference type="HAMAP-Rule" id="MF_01201"/>
    </source>
</evidence>
<evidence type="ECO:0000313" key="6">
    <source>
        <dbReference type="EMBL" id="MDQ0273209.1"/>
    </source>
</evidence>
<organism evidence="6 7">
    <name type="scientific">Cytobacillus purgationiresistens</name>
    <dbReference type="NCBI Taxonomy" id="863449"/>
    <lineage>
        <taxon>Bacteria</taxon>
        <taxon>Bacillati</taxon>
        <taxon>Bacillota</taxon>
        <taxon>Bacilli</taxon>
        <taxon>Bacillales</taxon>
        <taxon>Bacillaceae</taxon>
        <taxon>Cytobacillus</taxon>
    </lineage>
</organism>
<sequence length="386" mass="43217">MLDQQSRFFRDTWAEINLDHITYNVESMRKYVAEDIEVFAVVKANGYGHGDVEIANAALEAGATYLAVATLDEALALRQKGITAPVLVLGASRSEDAQTAVENGITLTIFQVEWLLEAKRFIDDTKGLSVHVKFDSGMGRLGIQRQEEWQAIETELKAGSHFKLEGIFTHFATADEIKVDYFDMQLERFNQMLSWVDQKPKYIHASNSAAGLRFAQSHFNAVRFGISMYGLTPSLEMESVLPFPLKEAFSLQTKLVHVKKLNKGEKVSYGATYEAEADEWVGTLPIGYADGWIRKLGKQEVLVGGKRTPIVGRICMDQCMIRLTDELPLGTAVTLIGEQGQERISVNEIAQRLETINYEVTCQISSRVPRVYKRAGKVVSVRNMIL</sequence>
<comment type="similarity">
    <text evidence="4">Belongs to the alanine racemase family.</text>
</comment>
<accession>A0ABU0APJ7</accession>
<feature type="binding site" evidence="4">
    <location>
        <position position="140"/>
    </location>
    <ligand>
        <name>substrate</name>
    </ligand>
</feature>
<dbReference type="InterPro" id="IPR011079">
    <property type="entry name" value="Ala_racemase_C"/>
</dbReference>
<feature type="active site" description="Proton acceptor; specific for L-alanine" evidence="4">
    <location>
        <position position="269"/>
    </location>
</feature>
<evidence type="ECO:0000313" key="7">
    <source>
        <dbReference type="Proteomes" id="UP001238088"/>
    </source>
</evidence>
<evidence type="ECO:0000256" key="2">
    <source>
        <dbReference type="ARBA" id="ARBA00022898"/>
    </source>
</evidence>